<name>A0ABD0Q165_CIRMR</name>
<reference evidence="2 3" key="1">
    <citation type="submission" date="2024-05" db="EMBL/GenBank/DDBJ databases">
        <title>Genome sequencing and assembly of Indian major carp, Cirrhinus mrigala (Hamilton, 1822).</title>
        <authorList>
            <person name="Mohindra V."/>
            <person name="Chowdhury L.M."/>
            <person name="Lal K."/>
            <person name="Jena J.K."/>
        </authorList>
    </citation>
    <scope>NUCLEOTIDE SEQUENCE [LARGE SCALE GENOMIC DNA]</scope>
    <source>
        <strain evidence="2">CM1030</strain>
        <tissue evidence="2">Blood</tissue>
    </source>
</reference>
<feature type="compositionally biased region" description="Low complexity" evidence="1">
    <location>
        <begin position="7"/>
        <end position="18"/>
    </location>
</feature>
<feature type="region of interest" description="Disordered" evidence="1">
    <location>
        <begin position="1"/>
        <end position="60"/>
    </location>
</feature>
<comment type="caution">
    <text evidence="2">The sequence shown here is derived from an EMBL/GenBank/DDBJ whole genome shotgun (WGS) entry which is preliminary data.</text>
</comment>
<dbReference type="EMBL" id="JAMKFB020000012">
    <property type="protein sequence ID" value="KAL0180043.1"/>
    <property type="molecule type" value="Genomic_DNA"/>
</dbReference>
<feature type="non-terminal residue" evidence="2">
    <location>
        <position position="60"/>
    </location>
</feature>
<evidence type="ECO:0000256" key="1">
    <source>
        <dbReference type="SAM" id="MobiDB-lite"/>
    </source>
</evidence>
<gene>
    <name evidence="2" type="ORF">M9458_025485</name>
</gene>
<proteinExistence type="predicted"/>
<accession>A0ABD0Q165</accession>
<organism evidence="2 3">
    <name type="scientific">Cirrhinus mrigala</name>
    <name type="common">Mrigala</name>
    <dbReference type="NCBI Taxonomy" id="683832"/>
    <lineage>
        <taxon>Eukaryota</taxon>
        <taxon>Metazoa</taxon>
        <taxon>Chordata</taxon>
        <taxon>Craniata</taxon>
        <taxon>Vertebrata</taxon>
        <taxon>Euteleostomi</taxon>
        <taxon>Actinopterygii</taxon>
        <taxon>Neopterygii</taxon>
        <taxon>Teleostei</taxon>
        <taxon>Ostariophysi</taxon>
        <taxon>Cypriniformes</taxon>
        <taxon>Cyprinidae</taxon>
        <taxon>Labeoninae</taxon>
        <taxon>Labeonini</taxon>
        <taxon>Cirrhinus</taxon>
    </lineage>
</organism>
<dbReference type="Proteomes" id="UP001529510">
    <property type="component" value="Unassembled WGS sequence"/>
</dbReference>
<feature type="non-terminal residue" evidence="2">
    <location>
        <position position="1"/>
    </location>
</feature>
<feature type="compositionally biased region" description="Basic and acidic residues" evidence="1">
    <location>
        <begin position="21"/>
        <end position="39"/>
    </location>
</feature>
<dbReference type="AlphaFoldDB" id="A0ABD0Q165"/>
<keyword evidence="3" id="KW-1185">Reference proteome</keyword>
<sequence>TPTGNAPSSESDIDISSPNASHDESVTKDQKDSGSDPSHRPKRRRFHESYNFNMKCPTPG</sequence>
<evidence type="ECO:0000313" key="2">
    <source>
        <dbReference type="EMBL" id="KAL0180043.1"/>
    </source>
</evidence>
<evidence type="ECO:0000313" key="3">
    <source>
        <dbReference type="Proteomes" id="UP001529510"/>
    </source>
</evidence>
<protein>
    <submittedName>
        <fullName evidence="2">Uncharacterized protein</fullName>
    </submittedName>
</protein>